<dbReference type="InterPro" id="IPR039426">
    <property type="entry name" value="TonB-dep_rcpt-like"/>
</dbReference>
<dbReference type="RefSeq" id="WP_008950861.1">
    <property type="nucleotide sequence ID" value="NZ_AHTH01000037.1"/>
</dbReference>
<evidence type="ECO:0000256" key="5">
    <source>
        <dbReference type="ARBA" id="ARBA00022729"/>
    </source>
</evidence>
<dbReference type="PROSITE" id="PS01156">
    <property type="entry name" value="TONB_DEPENDENT_REC_2"/>
    <property type="match status" value="1"/>
</dbReference>
<dbReference type="CDD" id="cd01347">
    <property type="entry name" value="ligand_gated_channel"/>
    <property type="match status" value="1"/>
</dbReference>
<evidence type="ECO:0000256" key="6">
    <source>
        <dbReference type="ARBA" id="ARBA00023077"/>
    </source>
</evidence>
<keyword evidence="5 12" id="KW-0732">Signal</keyword>
<feature type="signal peptide" evidence="12">
    <location>
        <begin position="1"/>
        <end position="29"/>
    </location>
</feature>
<dbReference type="Gene3D" id="2.170.130.10">
    <property type="entry name" value="TonB-dependent receptor, plug domain"/>
    <property type="match status" value="1"/>
</dbReference>
<dbReference type="EMBL" id="AHTH01000037">
    <property type="protein sequence ID" value="EHR40535.1"/>
    <property type="molecule type" value="Genomic_DNA"/>
</dbReference>
<evidence type="ECO:0000256" key="1">
    <source>
        <dbReference type="ARBA" id="ARBA00004571"/>
    </source>
</evidence>
<name>H3ZFQ1_9ALTE</name>
<evidence type="ECO:0000256" key="3">
    <source>
        <dbReference type="ARBA" id="ARBA00022452"/>
    </source>
</evidence>
<dbReference type="PANTHER" id="PTHR47234:SF2">
    <property type="entry name" value="TONB-DEPENDENT RECEPTOR"/>
    <property type="match status" value="1"/>
</dbReference>
<evidence type="ECO:0000259" key="13">
    <source>
        <dbReference type="Pfam" id="PF00593"/>
    </source>
</evidence>
<comment type="similarity">
    <text evidence="9 11">Belongs to the TonB-dependent receptor family.</text>
</comment>
<evidence type="ECO:0000256" key="12">
    <source>
        <dbReference type="SAM" id="SignalP"/>
    </source>
</evidence>
<evidence type="ECO:0000256" key="7">
    <source>
        <dbReference type="ARBA" id="ARBA00023136"/>
    </source>
</evidence>
<evidence type="ECO:0000313" key="15">
    <source>
        <dbReference type="EMBL" id="EHR40535.1"/>
    </source>
</evidence>
<dbReference type="InterPro" id="IPR000531">
    <property type="entry name" value="Beta-barrel_TonB"/>
</dbReference>
<feature type="chain" id="PRO_5003592331" evidence="12">
    <location>
        <begin position="30"/>
        <end position="916"/>
    </location>
</feature>
<dbReference type="PANTHER" id="PTHR47234">
    <property type="match status" value="1"/>
</dbReference>
<evidence type="ECO:0000256" key="8">
    <source>
        <dbReference type="ARBA" id="ARBA00023237"/>
    </source>
</evidence>
<keyword evidence="8 9" id="KW-0998">Cell outer membrane</keyword>
<evidence type="ECO:0000256" key="10">
    <source>
        <dbReference type="PROSITE-ProRule" id="PRU10144"/>
    </source>
</evidence>
<keyword evidence="3 9" id="KW-1134">Transmembrane beta strand</keyword>
<organism evidence="15 16">
    <name type="scientific">Alishewanella jeotgali KCTC 22429</name>
    <dbReference type="NCBI Taxonomy" id="1129374"/>
    <lineage>
        <taxon>Bacteria</taxon>
        <taxon>Pseudomonadati</taxon>
        <taxon>Pseudomonadota</taxon>
        <taxon>Gammaproteobacteria</taxon>
        <taxon>Alteromonadales</taxon>
        <taxon>Alteromonadaceae</taxon>
        <taxon>Alishewanella</taxon>
    </lineage>
</organism>
<evidence type="ECO:0000256" key="9">
    <source>
        <dbReference type="PROSITE-ProRule" id="PRU01360"/>
    </source>
</evidence>
<evidence type="ECO:0000259" key="14">
    <source>
        <dbReference type="Pfam" id="PF07715"/>
    </source>
</evidence>
<keyword evidence="6 11" id="KW-0798">TonB box</keyword>
<evidence type="ECO:0000256" key="11">
    <source>
        <dbReference type="RuleBase" id="RU003357"/>
    </source>
</evidence>
<evidence type="ECO:0000256" key="2">
    <source>
        <dbReference type="ARBA" id="ARBA00022448"/>
    </source>
</evidence>
<dbReference type="AlphaFoldDB" id="H3ZFQ1"/>
<dbReference type="PROSITE" id="PS52016">
    <property type="entry name" value="TONB_DEPENDENT_REC_3"/>
    <property type="match status" value="1"/>
</dbReference>
<dbReference type="SUPFAM" id="SSF56935">
    <property type="entry name" value="Porins"/>
    <property type="match status" value="1"/>
</dbReference>
<dbReference type="Gene3D" id="2.40.170.20">
    <property type="entry name" value="TonB-dependent receptor, beta-barrel domain"/>
    <property type="match status" value="1"/>
</dbReference>
<dbReference type="InterPro" id="IPR037066">
    <property type="entry name" value="Plug_dom_sf"/>
</dbReference>
<dbReference type="eggNOG" id="COG4771">
    <property type="taxonomic scope" value="Bacteria"/>
</dbReference>
<proteinExistence type="inferred from homology"/>
<evidence type="ECO:0000313" key="16">
    <source>
        <dbReference type="Proteomes" id="UP000012046"/>
    </source>
</evidence>
<evidence type="ECO:0000256" key="4">
    <source>
        <dbReference type="ARBA" id="ARBA00022692"/>
    </source>
</evidence>
<comment type="subcellular location">
    <subcellularLocation>
        <location evidence="1 9">Cell outer membrane</location>
        <topology evidence="1 9">Multi-pass membrane protein</topology>
    </subcellularLocation>
</comment>
<feature type="short sequence motif" description="TonB C-terminal box" evidence="10">
    <location>
        <begin position="899"/>
        <end position="916"/>
    </location>
</feature>
<accession>H3ZFQ1</accession>
<dbReference type="GO" id="GO:0009279">
    <property type="term" value="C:cell outer membrane"/>
    <property type="evidence" value="ECO:0007669"/>
    <property type="project" value="UniProtKB-SubCell"/>
</dbReference>
<dbReference type="InterPro" id="IPR010917">
    <property type="entry name" value="TonB_rcpt_CS"/>
</dbReference>
<keyword evidence="4 9" id="KW-0812">Transmembrane</keyword>
<keyword evidence="7 9" id="KW-0472">Membrane</keyword>
<reference evidence="15 16" key="1">
    <citation type="journal article" date="2012" name="J. Bacteriol.">
        <title>Genome Sequence of Extracellular-Protease-Producing Alishewanella jeotgali Isolated from Traditional Korean Fermented Seafood.</title>
        <authorList>
            <person name="Jung J."/>
            <person name="Chun J."/>
            <person name="Park W."/>
        </authorList>
    </citation>
    <scope>NUCLEOTIDE SEQUENCE [LARGE SCALE GENOMIC DNA]</scope>
    <source>
        <strain evidence="15 16">KCTC 22429</strain>
    </source>
</reference>
<dbReference type="Pfam" id="PF00593">
    <property type="entry name" value="TonB_dep_Rec_b-barrel"/>
    <property type="match status" value="1"/>
</dbReference>
<keyword evidence="2 9" id="KW-0813">Transport</keyword>
<dbReference type="InterPro" id="IPR036942">
    <property type="entry name" value="Beta-barrel_TonB_sf"/>
</dbReference>
<dbReference type="Pfam" id="PF07715">
    <property type="entry name" value="Plug"/>
    <property type="match status" value="1"/>
</dbReference>
<feature type="domain" description="TonB-dependent receptor-like beta-barrel" evidence="13">
    <location>
        <begin position="358"/>
        <end position="880"/>
    </location>
</feature>
<dbReference type="STRING" id="1129374.AJE_10719"/>
<protein>
    <submittedName>
        <fullName evidence="15">TonB-dependent receptor</fullName>
    </submittedName>
</protein>
<sequence>MQHKPLYPISMLSLAISTALLMNSAHLRAQDAAATEQAQQKAVEVISVTGSRILRRGETEGSPIQTIERSEMDIKGAMSIGEILQQLPSVGASLNDNGSAGTSHGTASINLRNLGENRSLILVNGNRWVNGAGSRGFRDFVDLNTIPYAIIERVEVLQDGATAIYGADAIAGVVNIHTVKDYDGAQLKAYAGQTSKQDRETVNLDLKLGRDWGKHNLFFAASYSDQKPILTQDRALTAIPLNGLSLGTAEGLFREANLAQVMNFPIPAQGITRAPGSDGNNLASWRPATTNDRFNRYHDNYVVGPNERLSLYGQALFQLPDTAVFQDTRLRVELLHNKRESDQQFSAVIPTVTGARGFVIVNDPRVNPFGVEFSGNDFSLNNFFVDNGLRRNIQEVKTSRAGLGIEGFLPGDWRWDMFASVAKNEGTFTSANQLHLDKLALGMRACGTAGLTADVSDLLAGCVPVNMFNPLTADMVRYINFTGEDRNQTQQQHLRFNLTNAVAELPAGDLLLATGAEYRKEKGTDTPDSVINAAPRVNRYQTTSSAPRTGTVGEYDLSEAYLELNIPLLATQPLAEYLELNLASRYSNYSTFGNTTNSKVGLLYRPVSDLMLRATWAEGFRAPSVLELYEGERASFAPVNDPCAANSSLPGCAGVPASYTQTDANVPITIGGNNQLTPETSENISTGLVYTPARLSGFSLTMDWYNIKIDNTISTFGTQNLIDLCAFTGRNCNVISRAGSGEILNVVDGPVNLNRTEVSGIDTVIRYNLDTAIGRWDFSTSVSKLNKFAESSTLADGSELTTDKKGFAGVREAYPKWRGNFTTQWRKDNLSAAYNLRYIGDTTETFANQPRSIGSMVYHNLSAGYKFEQGLSLRAGINNLFDKQPPTSLVNVNINFDQQTYNAVGRFYYLQLTYDF</sequence>
<keyword evidence="16" id="KW-1185">Reference proteome</keyword>
<dbReference type="eggNOG" id="COG1629">
    <property type="taxonomic scope" value="Bacteria"/>
</dbReference>
<comment type="caution">
    <text evidence="15">The sequence shown here is derived from an EMBL/GenBank/DDBJ whole genome shotgun (WGS) entry which is preliminary data.</text>
</comment>
<dbReference type="PATRIC" id="fig|1129374.4.peg.2124"/>
<dbReference type="InterPro" id="IPR012910">
    <property type="entry name" value="Plug_dom"/>
</dbReference>
<feature type="domain" description="TonB-dependent receptor plug" evidence="14">
    <location>
        <begin position="62"/>
        <end position="173"/>
    </location>
</feature>
<gene>
    <name evidence="15" type="ORF">AJE_10719</name>
</gene>
<dbReference type="Proteomes" id="UP000012046">
    <property type="component" value="Unassembled WGS sequence"/>
</dbReference>
<keyword evidence="15" id="KW-0675">Receptor</keyword>